<evidence type="ECO:0000256" key="1">
    <source>
        <dbReference type="ARBA" id="ARBA00022723"/>
    </source>
</evidence>
<sequence length="462" mass="52128">MSLHGVRRCSVKGCQSTSLNHKRFHHFPKEAERSKTWTRLCGNEILLGVAAAEMHKRFRVCSLHFSREQYFSNELYRLKFYMGGAVPDQALGNPLSEELIESWWKAGTLEQFQRKFVAARNRRSKYDVSDISGMTPLPHLSWSNYTMEKDLLHDNTMEKDLLHDDTSVQRTRRSKYDISDISGMTPLPNLSGRNKTVEKDLLQDNTTLQRNRRSKYDISDISGMTPLPDLSGSNNGGISPCQEEFALFDNLDQSKPGPCASECGDEGFAPMEYLDHYESEANLEPTPMNSGSYDVGSSHSQKNISLLEAPDQSKQNGSACSLKKSSVENANAPGILGSPFEDVEASSTFDSPLEDTDVPGKLGSLFQHFNEGSAPMEYLDYVDYNESGPTPYREKCHIGALTLNDFKTERRAERSLWLVKSKFKQMQHQNRQLQQKLKYAQNKIKELESMLASSGGEDSNQE</sequence>
<dbReference type="PANTHER" id="PTHR46600:SF11">
    <property type="entry name" value="THAP DOMAIN-CONTAINING PROTEIN 10"/>
    <property type="match status" value="1"/>
</dbReference>
<evidence type="ECO:0000256" key="7">
    <source>
        <dbReference type="SAM" id="MobiDB-lite"/>
    </source>
</evidence>
<accession>A0A6P9AAX4</accession>
<proteinExistence type="predicted"/>
<dbReference type="InterPro" id="IPR038441">
    <property type="entry name" value="THAP_Znf_sf"/>
</dbReference>
<dbReference type="SUPFAM" id="SSF57716">
    <property type="entry name" value="Glucocorticoid receptor-like (DNA-binding domain)"/>
    <property type="match status" value="1"/>
</dbReference>
<reference evidence="10" key="1">
    <citation type="submission" date="2025-08" db="UniProtKB">
        <authorList>
            <consortium name="RefSeq"/>
        </authorList>
    </citation>
    <scope>IDENTIFICATION</scope>
    <source>
        <tissue evidence="10">Total insect</tissue>
    </source>
</reference>
<name>A0A6P9AAX4_THRPL</name>
<dbReference type="InterPro" id="IPR026516">
    <property type="entry name" value="THAP1/10"/>
</dbReference>
<dbReference type="SMART" id="SM00692">
    <property type="entry name" value="DM3"/>
    <property type="match status" value="1"/>
</dbReference>
<dbReference type="RefSeq" id="XP_034255228.1">
    <property type="nucleotide sequence ID" value="XM_034399337.1"/>
</dbReference>
<organism evidence="10">
    <name type="scientific">Thrips palmi</name>
    <name type="common">Melon thrips</name>
    <dbReference type="NCBI Taxonomy" id="161013"/>
    <lineage>
        <taxon>Eukaryota</taxon>
        <taxon>Metazoa</taxon>
        <taxon>Ecdysozoa</taxon>
        <taxon>Arthropoda</taxon>
        <taxon>Hexapoda</taxon>
        <taxon>Insecta</taxon>
        <taxon>Pterygota</taxon>
        <taxon>Neoptera</taxon>
        <taxon>Paraneoptera</taxon>
        <taxon>Thysanoptera</taxon>
        <taxon>Terebrantia</taxon>
        <taxon>Thripoidea</taxon>
        <taxon>Thripidae</taxon>
        <taxon>Thrips</taxon>
    </lineage>
</organism>
<feature type="coiled-coil region" evidence="6">
    <location>
        <begin position="423"/>
        <end position="450"/>
    </location>
</feature>
<keyword evidence="3" id="KW-0862">Zinc</keyword>
<dbReference type="InParanoid" id="A0A6P9AAX4"/>
<gene>
    <name evidence="10" type="primary">LOC117653562</name>
</gene>
<dbReference type="PROSITE" id="PS50950">
    <property type="entry name" value="ZF_THAP"/>
    <property type="match status" value="1"/>
</dbReference>
<evidence type="ECO:0000256" key="5">
    <source>
        <dbReference type="PROSITE-ProRule" id="PRU00309"/>
    </source>
</evidence>
<evidence type="ECO:0000256" key="3">
    <source>
        <dbReference type="ARBA" id="ARBA00022833"/>
    </source>
</evidence>
<dbReference type="Gene3D" id="6.20.210.20">
    <property type="entry name" value="THAP domain"/>
    <property type="match status" value="1"/>
</dbReference>
<keyword evidence="1" id="KW-0479">Metal-binding</keyword>
<evidence type="ECO:0000259" key="8">
    <source>
        <dbReference type="PROSITE" id="PS50950"/>
    </source>
</evidence>
<protein>
    <submittedName>
        <fullName evidence="10">Uncharacterized protein LOC117653562</fullName>
    </submittedName>
</protein>
<dbReference type="InterPro" id="IPR006612">
    <property type="entry name" value="THAP_Znf"/>
</dbReference>
<keyword evidence="9" id="KW-1185">Reference proteome</keyword>
<dbReference type="Proteomes" id="UP000515158">
    <property type="component" value="Unplaced"/>
</dbReference>
<dbReference type="GO" id="GO:0043565">
    <property type="term" value="F:sequence-specific DNA binding"/>
    <property type="evidence" value="ECO:0007669"/>
    <property type="project" value="InterPro"/>
</dbReference>
<evidence type="ECO:0000313" key="9">
    <source>
        <dbReference type="Proteomes" id="UP000515158"/>
    </source>
</evidence>
<evidence type="ECO:0000256" key="2">
    <source>
        <dbReference type="ARBA" id="ARBA00022771"/>
    </source>
</evidence>
<dbReference type="OrthoDB" id="6359483at2759"/>
<dbReference type="AlphaFoldDB" id="A0A6P9AAX4"/>
<evidence type="ECO:0000256" key="6">
    <source>
        <dbReference type="SAM" id="Coils"/>
    </source>
</evidence>
<dbReference type="Pfam" id="PF05485">
    <property type="entry name" value="THAP"/>
    <property type="match status" value="1"/>
</dbReference>
<evidence type="ECO:0000313" key="10">
    <source>
        <dbReference type="RefSeq" id="XP_034255228.1"/>
    </source>
</evidence>
<keyword evidence="6" id="KW-0175">Coiled coil</keyword>
<feature type="domain" description="THAP-type" evidence="8">
    <location>
        <begin position="1"/>
        <end position="90"/>
    </location>
</feature>
<dbReference type="KEGG" id="tpal:117653562"/>
<dbReference type="SMART" id="SM00980">
    <property type="entry name" value="THAP"/>
    <property type="match status" value="1"/>
</dbReference>
<keyword evidence="4 5" id="KW-0238">DNA-binding</keyword>
<feature type="region of interest" description="Disordered" evidence="7">
    <location>
        <begin position="331"/>
        <end position="350"/>
    </location>
</feature>
<dbReference type="GeneID" id="117653562"/>
<dbReference type="GO" id="GO:0008270">
    <property type="term" value="F:zinc ion binding"/>
    <property type="evidence" value="ECO:0007669"/>
    <property type="project" value="UniProtKB-KW"/>
</dbReference>
<dbReference type="PANTHER" id="PTHR46600">
    <property type="entry name" value="THAP DOMAIN-CONTAINING"/>
    <property type="match status" value="1"/>
</dbReference>
<evidence type="ECO:0000256" key="4">
    <source>
        <dbReference type="ARBA" id="ARBA00023125"/>
    </source>
</evidence>
<keyword evidence="2 5" id="KW-0863">Zinc-finger</keyword>